<evidence type="ECO:0000313" key="2">
    <source>
        <dbReference type="Proteomes" id="UP000228380"/>
    </source>
</evidence>
<name>A0A8B9ASX9_PHODC</name>
<accession>A0A8B9ASX9</accession>
<feature type="region of interest" description="Disordered" evidence="1">
    <location>
        <begin position="1"/>
        <end position="326"/>
    </location>
</feature>
<feature type="compositionally biased region" description="Polar residues" evidence="1">
    <location>
        <begin position="260"/>
        <end position="271"/>
    </location>
</feature>
<gene>
    <name evidence="3" type="primary">LOC120111961</name>
</gene>
<protein>
    <submittedName>
        <fullName evidence="3">Serine/arginine repetitive matrix protein 1-like</fullName>
    </submittedName>
</protein>
<keyword evidence="2" id="KW-1185">Reference proteome</keyword>
<feature type="compositionally biased region" description="Polar residues" evidence="1">
    <location>
        <begin position="307"/>
        <end position="326"/>
    </location>
</feature>
<sequence length="326" mass="34736">MGMSSSGSQGHQPMRAHLGTHAPGGTAGARHDQTCIRPSAPQPDKPKGSARVGPNQGHSRATEPAHIGSGPASARAPECQGWKATVSSTPHAPEDTWQPSADQAPSQRRKATVSPTPRALADTWQPSADQAPSQRRKATVSPTQRATEDTWQPSAGQAPGQRRKATVSPAQRAPKDKWQPSTPKRKQGKLSKDCARPNPASRDTWQAAKHQRRAKPGKRTRRIHGGACRLFHGNPTRDDTGGQDATGRQMNARKEDTPAIQGSSSQSSKAWQTRKPISAQQEAQPNRPAQQPNQAAHGQMAASAGATCTSQASSQSRAPNTFQHMA</sequence>
<dbReference type="KEGG" id="pda:120111961"/>
<reference evidence="3" key="2">
    <citation type="submission" date="2025-08" db="UniProtKB">
        <authorList>
            <consortium name="RefSeq"/>
        </authorList>
    </citation>
    <scope>IDENTIFICATION</scope>
    <source>
        <tissue evidence="3">Young leaves</tissue>
    </source>
</reference>
<reference evidence="2" key="1">
    <citation type="journal article" date="2019" name="Nat. Commun.">
        <title>Genome-wide association mapping of date palm fruit traits.</title>
        <authorList>
            <person name="Hazzouri K.M."/>
            <person name="Gros-Balthazard M."/>
            <person name="Flowers J.M."/>
            <person name="Copetti D."/>
            <person name="Lemansour A."/>
            <person name="Lebrun M."/>
            <person name="Masmoudi K."/>
            <person name="Ferrand S."/>
            <person name="Dhar M.I."/>
            <person name="Fresquez Z.A."/>
            <person name="Rosas U."/>
            <person name="Zhang J."/>
            <person name="Talag J."/>
            <person name="Lee S."/>
            <person name="Kudrna D."/>
            <person name="Powell R.F."/>
            <person name="Leitch I.J."/>
            <person name="Krueger R.R."/>
            <person name="Wing R.A."/>
            <person name="Amiri K.M.A."/>
            <person name="Purugganan M.D."/>
        </authorList>
    </citation>
    <scope>NUCLEOTIDE SEQUENCE [LARGE SCALE GENOMIC DNA]</scope>
    <source>
        <strain evidence="2">cv. Khalas</strain>
    </source>
</reference>
<evidence type="ECO:0000256" key="1">
    <source>
        <dbReference type="SAM" id="MobiDB-lite"/>
    </source>
</evidence>
<feature type="compositionally biased region" description="Polar residues" evidence="1">
    <location>
        <begin position="97"/>
        <end position="106"/>
    </location>
</feature>
<feature type="compositionally biased region" description="Low complexity" evidence="1">
    <location>
        <begin position="279"/>
        <end position="306"/>
    </location>
</feature>
<dbReference type="AlphaFoldDB" id="A0A8B9ASX9"/>
<evidence type="ECO:0000313" key="3">
    <source>
        <dbReference type="RefSeq" id="XP_038986459.1"/>
    </source>
</evidence>
<feature type="compositionally biased region" description="Basic residues" evidence="1">
    <location>
        <begin position="209"/>
        <end position="224"/>
    </location>
</feature>
<feature type="compositionally biased region" description="Polar residues" evidence="1">
    <location>
        <begin position="140"/>
        <end position="155"/>
    </location>
</feature>
<dbReference type="RefSeq" id="XP_038986459.1">
    <property type="nucleotide sequence ID" value="XM_039130531.1"/>
</dbReference>
<organism evidence="2 3">
    <name type="scientific">Phoenix dactylifera</name>
    <name type="common">Date palm</name>
    <dbReference type="NCBI Taxonomy" id="42345"/>
    <lineage>
        <taxon>Eukaryota</taxon>
        <taxon>Viridiplantae</taxon>
        <taxon>Streptophyta</taxon>
        <taxon>Embryophyta</taxon>
        <taxon>Tracheophyta</taxon>
        <taxon>Spermatophyta</taxon>
        <taxon>Magnoliopsida</taxon>
        <taxon>Liliopsida</taxon>
        <taxon>Arecaceae</taxon>
        <taxon>Coryphoideae</taxon>
        <taxon>Phoeniceae</taxon>
        <taxon>Phoenix</taxon>
    </lineage>
</organism>
<dbReference type="Proteomes" id="UP000228380">
    <property type="component" value="Chromosome 9"/>
</dbReference>
<feature type="compositionally biased region" description="Polar residues" evidence="1">
    <location>
        <begin position="124"/>
        <end position="133"/>
    </location>
</feature>
<dbReference type="GeneID" id="120111961"/>
<proteinExistence type="predicted"/>